<dbReference type="PROSITE" id="PS51296">
    <property type="entry name" value="RIESKE"/>
    <property type="match status" value="1"/>
</dbReference>
<evidence type="ECO:0000256" key="17">
    <source>
        <dbReference type="ARBA" id="ARBA00023136"/>
    </source>
</evidence>
<evidence type="ECO:0000313" key="24">
    <source>
        <dbReference type="EMBL" id="MCX2562578.1"/>
    </source>
</evidence>
<name>A0ABT3QBB7_9PROT</name>
<comment type="subcellular location">
    <subcellularLocation>
        <location evidence="2">Cell membrane</location>
        <topology evidence="2">Single-pass membrane protein</topology>
    </subcellularLocation>
</comment>
<dbReference type="EMBL" id="JAPIUZ010000001">
    <property type="protein sequence ID" value="MCX2562578.1"/>
    <property type="molecule type" value="Genomic_DNA"/>
</dbReference>
<sequence length="219" mass="24252">MPTHPPSSPDTQDKQDDTQNPCRRDFLEMTAIAGAVTGAAACAIPFLQGLLPPESFSEHMPVDLDLSHLTPGEQLVTTWENKPVFIIHRTRDDLITLQEKTLREQLRDPDSQVQQQPAYARNWHRSLSPEYGVYVGICTHLGCVPSYSPPVGDNPEQNKGHYVCPCHGSHFDLAGRAFKNAPAPYNLPVPPYSMISPTHLRLGANPEGETFSFSTIVQI</sequence>
<dbReference type="Gene3D" id="2.102.10.10">
    <property type="entry name" value="Rieske [2Fe-2S] iron-sulphur domain"/>
    <property type="match status" value="1"/>
</dbReference>
<keyword evidence="25" id="KW-1185">Reference proteome</keyword>
<dbReference type="EC" id="7.1.1.8" evidence="5 20"/>
<feature type="domain" description="Rieske" evidence="23">
    <location>
        <begin position="98"/>
        <end position="201"/>
    </location>
</feature>
<comment type="subunit">
    <text evidence="4 21">The main subunits of complex b-c1 are: cytochrome b, cytochrome c1 and the Rieske protein.</text>
</comment>
<evidence type="ECO:0000256" key="18">
    <source>
        <dbReference type="ARBA" id="ARBA00023157"/>
    </source>
</evidence>
<keyword evidence="12" id="KW-1278">Translocase</keyword>
<dbReference type="Pfam" id="PF00355">
    <property type="entry name" value="Rieske"/>
    <property type="match status" value="1"/>
</dbReference>
<protein>
    <recommendedName>
        <fullName evidence="6 20">Ubiquinol-cytochrome c reductase iron-sulfur subunit</fullName>
        <ecNumber evidence="5 20">7.1.1.8</ecNumber>
    </recommendedName>
</protein>
<gene>
    <name evidence="24" type="primary">petA</name>
    <name evidence="24" type="ORF">OQ497_01155</name>
</gene>
<dbReference type="Pfam" id="PF10399">
    <property type="entry name" value="UCR_Fe-S_N"/>
    <property type="match status" value="1"/>
</dbReference>
<reference evidence="24 25" key="1">
    <citation type="submission" date="2022-11" db="EMBL/GenBank/DDBJ databases">
        <title>Genome sequencing of Acetobacter type strain.</title>
        <authorList>
            <person name="Heo J."/>
            <person name="Lee D."/>
            <person name="Han B.-H."/>
            <person name="Hong S.-B."/>
            <person name="Kwon S.-W."/>
        </authorList>
    </citation>
    <scope>NUCLEOTIDE SEQUENCE [LARGE SCALE GENOMIC DNA]</scope>
    <source>
        <strain evidence="24 25">KACC 21253</strain>
    </source>
</reference>
<dbReference type="PANTHER" id="PTHR10134">
    <property type="entry name" value="CYTOCHROME B-C1 COMPLEX SUBUNIT RIESKE, MITOCHONDRIAL"/>
    <property type="match status" value="1"/>
</dbReference>
<evidence type="ECO:0000313" key="25">
    <source>
        <dbReference type="Proteomes" id="UP001301152"/>
    </source>
</evidence>
<comment type="miscellaneous">
    <text evidence="20">The Rieske protein is a high potential 2Fe-2S protein.</text>
</comment>
<keyword evidence="14" id="KW-1133">Transmembrane helix</keyword>
<dbReference type="RefSeq" id="WP_173559394.1">
    <property type="nucleotide sequence ID" value="NZ_JAPIUZ010000001.1"/>
</dbReference>
<evidence type="ECO:0000259" key="23">
    <source>
        <dbReference type="PROSITE" id="PS51296"/>
    </source>
</evidence>
<dbReference type="PRINTS" id="PR00162">
    <property type="entry name" value="RIESKE"/>
</dbReference>
<dbReference type="InterPro" id="IPR019546">
    <property type="entry name" value="TAT_signal_bac_arc"/>
</dbReference>
<dbReference type="Proteomes" id="UP001301152">
    <property type="component" value="Unassembled WGS sequence"/>
</dbReference>
<dbReference type="InterPro" id="IPR006317">
    <property type="entry name" value="Ubiquinol_cyt_c_Rdtase_Fe-S-su"/>
</dbReference>
<keyword evidence="8" id="KW-1003">Cell membrane</keyword>
<dbReference type="InterPro" id="IPR014349">
    <property type="entry name" value="Rieske_Fe-S_prot"/>
</dbReference>
<evidence type="ECO:0000256" key="10">
    <source>
        <dbReference type="ARBA" id="ARBA00022714"/>
    </source>
</evidence>
<evidence type="ECO:0000256" key="15">
    <source>
        <dbReference type="ARBA" id="ARBA00023004"/>
    </source>
</evidence>
<keyword evidence="11" id="KW-0479">Metal-binding</keyword>
<dbReference type="InterPro" id="IPR017941">
    <property type="entry name" value="Rieske_2Fe-2S"/>
</dbReference>
<evidence type="ECO:0000256" key="13">
    <source>
        <dbReference type="ARBA" id="ARBA00022982"/>
    </source>
</evidence>
<keyword evidence="10" id="KW-0001">2Fe-2S</keyword>
<accession>A0ABT3QBB7</accession>
<dbReference type="CDD" id="cd03470">
    <property type="entry name" value="Rieske_cytochrome_bc1"/>
    <property type="match status" value="1"/>
</dbReference>
<evidence type="ECO:0000256" key="6">
    <source>
        <dbReference type="ARBA" id="ARBA00019816"/>
    </source>
</evidence>
<evidence type="ECO:0000256" key="12">
    <source>
        <dbReference type="ARBA" id="ARBA00022967"/>
    </source>
</evidence>
<keyword evidence="9" id="KW-0812">Transmembrane</keyword>
<comment type="function">
    <text evidence="1">Component of the ubiquinol-cytochrome c reductase complex (complex III or cytochrome b-c1 complex), which is a respiratory chain that generates an electrochemical potential coupled to ATP synthesis.</text>
</comment>
<evidence type="ECO:0000256" key="11">
    <source>
        <dbReference type="ARBA" id="ARBA00022723"/>
    </source>
</evidence>
<keyword evidence="17" id="KW-0472">Membrane</keyword>
<evidence type="ECO:0000256" key="19">
    <source>
        <dbReference type="ARBA" id="ARBA00029351"/>
    </source>
</evidence>
<evidence type="ECO:0000256" key="21">
    <source>
        <dbReference type="RuleBase" id="RU004497"/>
    </source>
</evidence>
<evidence type="ECO:0000256" key="4">
    <source>
        <dbReference type="ARBA" id="ARBA00011649"/>
    </source>
</evidence>
<dbReference type="NCBIfam" id="TIGR01416">
    <property type="entry name" value="Rieske_proteo"/>
    <property type="match status" value="1"/>
</dbReference>
<evidence type="ECO:0000256" key="5">
    <source>
        <dbReference type="ARBA" id="ARBA00012951"/>
    </source>
</evidence>
<keyword evidence="18" id="KW-1015">Disulfide bond</keyword>
<evidence type="ECO:0000256" key="1">
    <source>
        <dbReference type="ARBA" id="ARBA00002444"/>
    </source>
</evidence>
<evidence type="ECO:0000256" key="8">
    <source>
        <dbReference type="ARBA" id="ARBA00022475"/>
    </source>
</evidence>
<keyword evidence="13 20" id="KW-0249">Electron transport</keyword>
<keyword evidence="15" id="KW-0408">Iron</keyword>
<evidence type="ECO:0000256" key="20">
    <source>
        <dbReference type="RuleBase" id="RU004494"/>
    </source>
</evidence>
<feature type="region of interest" description="Disordered" evidence="22">
    <location>
        <begin position="1"/>
        <end position="20"/>
    </location>
</feature>
<evidence type="ECO:0000256" key="9">
    <source>
        <dbReference type="ARBA" id="ARBA00022692"/>
    </source>
</evidence>
<dbReference type="SUPFAM" id="SSF50022">
    <property type="entry name" value="ISP domain"/>
    <property type="match status" value="1"/>
</dbReference>
<dbReference type="InterPro" id="IPR019470">
    <property type="entry name" value="Ubiq_cytC_Rdtase_Fe-S_su_TAT"/>
</dbReference>
<comment type="caution">
    <text evidence="24">The sequence shown here is derived from an EMBL/GenBank/DDBJ whole genome shotgun (WGS) entry which is preliminary data.</text>
</comment>
<evidence type="ECO:0000256" key="22">
    <source>
        <dbReference type="SAM" id="MobiDB-lite"/>
    </source>
</evidence>
<dbReference type="InterPro" id="IPR006311">
    <property type="entry name" value="TAT_signal"/>
</dbReference>
<organism evidence="24 25">
    <name type="scientific">Acetobacter thailandicus</name>
    <dbReference type="NCBI Taxonomy" id="1502842"/>
    <lineage>
        <taxon>Bacteria</taxon>
        <taxon>Pseudomonadati</taxon>
        <taxon>Pseudomonadota</taxon>
        <taxon>Alphaproteobacteria</taxon>
        <taxon>Acetobacterales</taxon>
        <taxon>Acetobacteraceae</taxon>
        <taxon>Acetobacter</taxon>
    </lineage>
</organism>
<comment type="similarity">
    <text evidence="3">Belongs to the Rieske iron-sulfur protein family.</text>
</comment>
<evidence type="ECO:0000256" key="3">
    <source>
        <dbReference type="ARBA" id="ARBA00010651"/>
    </source>
</evidence>
<dbReference type="InterPro" id="IPR005805">
    <property type="entry name" value="Rieske_Fe-S_prot_C"/>
</dbReference>
<evidence type="ECO:0000256" key="16">
    <source>
        <dbReference type="ARBA" id="ARBA00023014"/>
    </source>
</evidence>
<dbReference type="Gene3D" id="1.20.5.510">
    <property type="entry name" value="Single helix bin"/>
    <property type="match status" value="1"/>
</dbReference>
<proteinExistence type="inferred from homology"/>
<comment type="cofactor">
    <cofactor evidence="20">
        <name>[2Fe-2S] cluster</name>
        <dbReference type="ChEBI" id="CHEBI:190135"/>
    </cofactor>
    <text evidence="20">Binds 1 [2Fe-2S] cluster per subunit.</text>
</comment>
<evidence type="ECO:0000256" key="14">
    <source>
        <dbReference type="ARBA" id="ARBA00022989"/>
    </source>
</evidence>
<evidence type="ECO:0000256" key="2">
    <source>
        <dbReference type="ARBA" id="ARBA00004162"/>
    </source>
</evidence>
<keyword evidence="7 20" id="KW-0813">Transport</keyword>
<dbReference type="NCBIfam" id="TIGR01409">
    <property type="entry name" value="TAT_signal_seq"/>
    <property type="match status" value="1"/>
</dbReference>
<keyword evidence="16" id="KW-0411">Iron-sulfur</keyword>
<evidence type="ECO:0000256" key="7">
    <source>
        <dbReference type="ARBA" id="ARBA00022448"/>
    </source>
</evidence>
<comment type="catalytic activity">
    <reaction evidence="19 20">
        <text>a quinol + 2 Fe(III)-[cytochrome c](out) = a quinone + 2 Fe(II)-[cytochrome c](out) + 2 H(+)(out)</text>
        <dbReference type="Rhea" id="RHEA:11484"/>
        <dbReference type="Rhea" id="RHEA-COMP:10350"/>
        <dbReference type="Rhea" id="RHEA-COMP:14399"/>
        <dbReference type="ChEBI" id="CHEBI:15378"/>
        <dbReference type="ChEBI" id="CHEBI:24646"/>
        <dbReference type="ChEBI" id="CHEBI:29033"/>
        <dbReference type="ChEBI" id="CHEBI:29034"/>
        <dbReference type="ChEBI" id="CHEBI:132124"/>
        <dbReference type="EC" id="7.1.1.8"/>
    </reaction>
</comment>
<dbReference type="InterPro" id="IPR036922">
    <property type="entry name" value="Rieske_2Fe-2S_sf"/>
</dbReference>
<dbReference type="PROSITE" id="PS51318">
    <property type="entry name" value="TAT"/>
    <property type="match status" value="1"/>
</dbReference>
<feature type="compositionally biased region" description="Basic and acidic residues" evidence="22">
    <location>
        <begin position="11"/>
        <end position="20"/>
    </location>
</feature>